<dbReference type="EMBL" id="CAKKLH010000113">
    <property type="protein sequence ID" value="CAH0103741.1"/>
    <property type="molecule type" value="Genomic_DNA"/>
</dbReference>
<dbReference type="Proteomes" id="UP000789390">
    <property type="component" value="Unassembled WGS sequence"/>
</dbReference>
<protein>
    <submittedName>
        <fullName evidence="1">Uncharacterized protein</fullName>
    </submittedName>
</protein>
<keyword evidence="2" id="KW-1185">Reference proteome</keyword>
<reference evidence="1" key="1">
    <citation type="submission" date="2021-11" db="EMBL/GenBank/DDBJ databases">
        <authorList>
            <person name="Schell T."/>
        </authorList>
    </citation>
    <scope>NUCLEOTIDE SEQUENCE</scope>
    <source>
        <strain evidence="1">M5</strain>
    </source>
</reference>
<organism evidence="1 2">
    <name type="scientific">Daphnia galeata</name>
    <dbReference type="NCBI Taxonomy" id="27404"/>
    <lineage>
        <taxon>Eukaryota</taxon>
        <taxon>Metazoa</taxon>
        <taxon>Ecdysozoa</taxon>
        <taxon>Arthropoda</taxon>
        <taxon>Crustacea</taxon>
        <taxon>Branchiopoda</taxon>
        <taxon>Diplostraca</taxon>
        <taxon>Cladocera</taxon>
        <taxon>Anomopoda</taxon>
        <taxon>Daphniidae</taxon>
        <taxon>Daphnia</taxon>
    </lineage>
</organism>
<comment type="caution">
    <text evidence="1">The sequence shown here is derived from an EMBL/GenBank/DDBJ whole genome shotgun (WGS) entry which is preliminary data.</text>
</comment>
<evidence type="ECO:0000313" key="2">
    <source>
        <dbReference type="Proteomes" id="UP000789390"/>
    </source>
</evidence>
<evidence type="ECO:0000313" key="1">
    <source>
        <dbReference type="EMBL" id="CAH0103741.1"/>
    </source>
</evidence>
<dbReference type="AlphaFoldDB" id="A0A8J2RML4"/>
<name>A0A8J2RML4_9CRUS</name>
<gene>
    <name evidence="1" type="ORF">DGAL_LOCUS6325</name>
</gene>
<sequence>MPRTPIGQLLLAIQWSEDGSDYNVDFGVYLNLIVRPIIKGGNICGPAPSRGVEVETTATEVYKRQKSLMVNNGKSYGNSRGSDSSGNDLEALSIQHKLNIVNRPREDLPFIPGGTTFAYATLAGDLTRISRWMYLAMPSLSDHPYFYLKVPFEGLAPLP</sequence>
<accession>A0A8J2RML4</accession>
<proteinExistence type="predicted"/>